<dbReference type="PANTHER" id="PTHR47411">
    <property type="entry name" value="B3GNT1, BETA-1,3-N-ACETYLGUCOSAMINYLTRANSFERASE 1, HOMOLOG"/>
    <property type="match status" value="1"/>
</dbReference>
<dbReference type="Pfam" id="PF13896">
    <property type="entry name" value="Glyco_transf_49"/>
    <property type="match status" value="1"/>
</dbReference>
<evidence type="ECO:0000313" key="2">
    <source>
        <dbReference type="Proteomes" id="UP000008281"/>
    </source>
</evidence>
<dbReference type="OrthoDB" id="9974378at2759"/>
<dbReference type="HOGENOM" id="CLU_1344363_0_0_1"/>
<proteinExistence type="predicted"/>
<dbReference type="EMBL" id="DS268507">
    <property type="protein sequence ID" value="EFO83137.1"/>
    <property type="molecule type" value="Genomic_DNA"/>
</dbReference>
<protein>
    <submittedName>
        <fullName evidence="1">Uncharacterized protein</fullName>
    </submittedName>
</protein>
<dbReference type="InParanoid" id="E3N122"/>
<reference evidence="1" key="1">
    <citation type="submission" date="2007-07" db="EMBL/GenBank/DDBJ databases">
        <title>PCAP assembly of the Caenorhabditis remanei genome.</title>
        <authorList>
            <consortium name="The Caenorhabditis remanei Sequencing Consortium"/>
            <person name="Wilson R.K."/>
        </authorList>
    </citation>
    <scope>NUCLEOTIDE SEQUENCE [LARGE SCALE GENOMIC DNA]</scope>
    <source>
        <strain evidence="1">PB4641</strain>
    </source>
</reference>
<dbReference type="eggNOG" id="KOG3765">
    <property type="taxonomic scope" value="Eukaryota"/>
</dbReference>
<keyword evidence="2" id="KW-1185">Reference proteome</keyword>
<name>E3N122_CAERE</name>
<gene>
    <name evidence="1" type="ORF">CRE_12972</name>
</gene>
<dbReference type="Proteomes" id="UP000008281">
    <property type="component" value="Unassembled WGS sequence"/>
</dbReference>
<dbReference type="AlphaFoldDB" id="E3N122"/>
<dbReference type="STRING" id="31234.E3N122"/>
<accession>E3N122</accession>
<sequence length="204" mass="23795">MNQEVLIFCQMSLEVHRPNNDQTEQFKQYIKNLIKEEQFGFFLTENVVLVVCAVENKKLGKRKKKKHKPFPEYSDSTIDTSSWDTKSQIFRIGPKSPMDLTQGNVWDVQVILHRIDPYNADYFPARVRDMQSLIYCLCRANFTFNLLSQVFDVHEGVKTKDTDCSKSVAAYSQKYGRKKAYSRYVNEMNTTYSSAFAQCGEFKM</sequence>
<dbReference type="PANTHER" id="PTHR47411:SF1">
    <property type="entry name" value="B3GNT1, BETA-1,3-N-ACETYLGUCOSAMINYLTRANSFERASE 1, HOMOLOG"/>
    <property type="match status" value="1"/>
</dbReference>
<organism evidence="2">
    <name type="scientific">Caenorhabditis remanei</name>
    <name type="common">Caenorhabditis vulgaris</name>
    <dbReference type="NCBI Taxonomy" id="31234"/>
    <lineage>
        <taxon>Eukaryota</taxon>
        <taxon>Metazoa</taxon>
        <taxon>Ecdysozoa</taxon>
        <taxon>Nematoda</taxon>
        <taxon>Chromadorea</taxon>
        <taxon>Rhabditida</taxon>
        <taxon>Rhabditina</taxon>
        <taxon>Rhabditomorpha</taxon>
        <taxon>Rhabditoidea</taxon>
        <taxon>Rhabditidae</taxon>
        <taxon>Peloderinae</taxon>
        <taxon>Caenorhabditis</taxon>
    </lineage>
</organism>
<evidence type="ECO:0000313" key="1">
    <source>
        <dbReference type="EMBL" id="EFO83137.1"/>
    </source>
</evidence>